<protein>
    <recommendedName>
        <fullName evidence="4">Alpha-galactosidase</fullName>
        <ecNumber evidence="4">3.2.1.22</ecNumber>
    </recommendedName>
    <alternativeName>
        <fullName evidence="4">Melibiase</fullName>
    </alternativeName>
</protein>
<dbReference type="RefSeq" id="XP_005843979.1">
    <property type="nucleotide sequence ID" value="XM_005843917.1"/>
</dbReference>
<dbReference type="GO" id="GO:0004557">
    <property type="term" value="F:alpha-galactosidase activity"/>
    <property type="evidence" value="ECO:0007669"/>
    <property type="project" value="UniProtKB-EC"/>
</dbReference>
<dbReference type="SUPFAM" id="SSF51011">
    <property type="entry name" value="Glycosyl hydrolase domain"/>
    <property type="match status" value="1"/>
</dbReference>
<dbReference type="Gene3D" id="2.60.40.1180">
    <property type="entry name" value="Golgi alpha-mannosidase II"/>
    <property type="match status" value="1"/>
</dbReference>
<keyword evidence="6" id="KW-1185">Reference proteome</keyword>
<dbReference type="OMA" id="NAYYCDI"/>
<sequence>ALDNGVGLTPAMGWNSWNQFGLNVTEELIRQTSEQIVDLGLADVGYEYVVIDDGWPNKTRDAQGRMQANLTIFPSGIANLSDYVHSLGLKFGIYSDAGALTCGGHMGSYGHFEDDAETWAEWGVDYLKAGGKRGRGEGWRSDPYTQHHSLAAPSHAGRLVSLGAGREIYYSICNWGIVNPWRWGAEVGNSWRTTADIAANFDRVFSNLDNNVGLSQFAAPGGWNDPDMLEVGSGALTLQDQRSHFALWAAVKSPLIIGTDLRRVAISPESLAILKNRDIIAVNQDPLGVAAERVWKQGSAEVFAGPLQGGDRVVVLFNR</sequence>
<dbReference type="OrthoDB" id="5795902at2759"/>
<evidence type="ECO:0000256" key="3">
    <source>
        <dbReference type="ARBA" id="ARBA00023295"/>
    </source>
</evidence>
<dbReference type="Proteomes" id="UP000008141">
    <property type="component" value="Unassembled WGS sequence"/>
</dbReference>
<dbReference type="InterPro" id="IPR000111">
    <property type="entry name" value="Glyco_hydro_27/36_CS"/>
</dbReference>
<keyword evidence="4" id="KW-1015">Disulfide bond</keyword>
<dbReference type="eggNOG" id="KOG2366">
    <property type="taxonomic scope" value="Eukaryota"/>
</dbReference>
<dbReference type="InterPro" id="IPR002241">
    <property type="entry name" value="Glyco_hydro_27"/>
</dbReference>
<feature type="non-terminal residue" evidence="5">
    <location>
        <position position="319"/>
    </location>
</feature>
<gene>
    <name evidence="5" type="ORF">CHLNCDRAFT_8622</name>
</gene>
<evidence type="ECO:0000313" key="6">
    <source>
        <dbReference type="Proteomes" id="UP000008141"/>
    </source>
</evidence>
<evidence type="ECO:0000256" key="1">
    <source>
        <dbReference type="ARBA" id="ARBA00009743"/>
    </source>
</evidence>
<dbReference type="EMBL" id="GL433860">
    <property type="protein sequence ID" value="EFN51877.1"/>
    <property type="molecule type" value="Genomic_DNA"/>
</dbReference>
<dbReference type="Gene3D" id="3.20.20.70">
    <property type="entry name" value="Aldolase class I"/>
    <property type="match status" value="1"/>
</dbReference>
<comment type="catalytic activity">
    <reaction evidence="4">
        <text>Hydrolysis of terminal, non-reducing alpha-D-galactose residues in alpha-D-galactosides, including galactose oligosaccharides, galactomannans and galactolipids.</text>
        <dbReference type="EC" id="3.2.1.22"/>
    </reaction>
</comment>
<dbReference type="STRING" id="554065.E1ZQZ9"/>
<reference evidence="5 6" key="1">
    <citation type="journal article" date="2010" name="Plant Cell">
        <title>The Chlorella variabilis NC64A genome reveals adaptation to photosymbiosis, coevolution with viruses, and cryptic sex.</title>
        <authorList>
            <person name="Blanc G."/>
            <person name="Duncan G."/>
            <person name="Agarkova I."/>
            <person name="Borodovsky M."/>
            <person name="Gurnon J."/>
            <person name="Kuo A."/>
            <person name="Lindquist E."/>
            <person name="Lucas S."/>
            <person name="Pangilinan J."/>
            <person name="Polle J."/>
            <person name="Salamov A."/>
            <person name="Terry A."/>
            <person name="Yamada T."/>
            <person name="Dunigan D.D."/>
            <person name="Grigoriev I.V."/>
            <person name="Claverie J.M."/>
            <person name="Van Etten J.L."/>
        </authorList>
    </citation>
    <scope>NUCLEOTIDE SEQUENCE [LARGE SCALE GENOMIC DNA]</scope>
    <source>
        <strain evidence="5 6">NC64A</strain>
    </source>
</reference>
<dbReference type="FunFam" id="3.20.20.70:FF:000197">
    <property type="entry name" value="Alpha-galactosidase"/>
    <property type="match status" value="1"/>
</dbReference>
<name>E1ZQZ9_CHLVA</name>
<keyword evidence="2 4" id="KW-0378">Hydrolase</keyword>
<keyword evidence="3 4" id="KW-0326">Glycosidase</keyword>
<dbReference type="AlphaFoldDB" id="E1ZQZ9"/>
<dbReference type="PROSITE" id="PS00512">
    <property type="entry name" value="ALPHA_GALACTOSIDASE"/>
    <property type="match status" value="1"/>
</dbReference>
<dbReference type="SUPFAM" id="SSF51445">
    <property type="entry name" value="(Trans)glycosidases"/>
    <property type="match status" value="1"/>
</dbReference>
<dbReference type="EC" id="3.2.1.22" evidence="4"/>
<dbReference type="InterPro" id="IPR013785">
    <property type="entry name" value="Aldolase_TIM"/>
</dbReference>
<dbReference type="PANTHER" id="PTHR11452:SF75">
    <property type="entry name" value="ALPHA-GALACTOSIDASE MEL1"/>
    <property type="match status" value="1"/>
</dbReference>
<comment type="similarity">
    <text evidence="1 4">Belongs to the glycosyl hydrolase 27 family.</text>
</comment>
<dbReference type="PRINTS" id="PR00740">
    <property type="entry name" value="GLHYDRLASE27"/>
</dbReference>
<dbReference type="GO" id="GO:0005975">
    <property type="term" value="P:carbohydrate metabolic process"/>
    <property type="evidence" value="ECO:0007669"/>
    <property type="project" value="InterPro"/>
</dbReference>
<evidence type="ECO:0000256" key="2">
    <source>
        <dbReference type="ARBA" id="ARBA00022801"/>
    </source>
</evidence>
<accession>E1ZQZ9</accession>
<evidence type="ECO:0000313" key="5">
    <source>
        <dbReference type="EMBL" id="EFN51877.1"/>
    </source>
</evidence>
<organism evidence="6">
    <name type="scientific">Chlorella variabilis</name>
    <name type="common">Green alga</name>
    <dbReference type="NCBI Taxonomy" id="554065"/>
    <lineage>
        <taxon>Eukaryota</taxon>
        <taxon>Viridiplantae</taxon>
        <taxon>Chlorophyta</taxon>
        <taxon>core chlorophytes</taxon>
        <taxon>Trebouxiophyceae</taxon>
        <taxon>Chlorellales</taxon>
        <taxon>Chlorellaceae</taxon>
        <taxon>Chlorella clade</taxon>
        <taxon>Chlorella</taxon>
    </lineage>
</organism>
<dbReference type="PANTHER" id="PTHR11452">
    <property type="entry name" value="ALPHA-GALACTOSIDASE/ALPHA-N-ACETYLGALACTOSAMINIDASE"/>
    <property type="match status" value="1"/>
</dbReference>
<dbReference type="KEGG" id="cvr:CHLNCDRAFT_8622"/>
<dbReference type="Pfam" id="PF16499">
    <property type="entry name" value="Melibiase_2"/>
    <property type="match status" value="1"/>
</dbReference>
<dbReference type="InterPro" id="IPR017853">
    <property type="entry name" value="GH"/>
</dbReference>
<proteinExistence type="inferred from homology"/>
<feature type="non-terminal residue" evidence="5">
    <location>
        <position position="1"/>
    </location>
</feature>
<dbReference type="GeneID" id="17351232"/>
<evidence type="ECO:0000256" key="4">
    <source>
        <dbReference type="RuleBase" id="RU361168"/>
    </source>
</evidence>
<dbReference type="CDD" id="cd14792">
    <property type="entry name" value="GH27"/>
    <property type="match status" value="1"/>
</dbReference>
<dbReference type="InParanoid" id="E1ZQZ9"/>
<dbReference type="InterPro" id="IPR013780">
    <property type="entry name" value="Glyco_hydro_b"/>
</dbReference>